<dbReference type="GO" id="GO:0006508">
    <property type="term" value="P:proteolysis"/>
    <property type="evidence" value="ECO:0007669"/>
    <property type="project" value="InterPro"/>
</dbReference>
<reference evidence="5" key="1">
    <citation type="submission" date="2016-10" db="EMBL/GenBank/DDBJ databases">
        <authorList>
            <person name="Varghese N."/>
            <person name="Submissions S."/>
        </authorList>
    </citation>
    <scope>NUCLEOTIDE SEQUENCE [LARGE SCALE GENOMIC DNA]</scope>
    <source>
        <strain evidence="5">DSM 17453</strain>
    </source>
</reference>
<proteinExistence type="inferred from homology"/>
<dbReference type="GO" id="GO:0004185">
    <property type="term" value="F:serine-type carboxypeptidase activity"/>
    <property type="evidence" value="ECO:0007669"/>
    <property type="project" value="InterPro"/>
</dbReference>
<protein>
    <submittedName>
        <fullName evidence="4">D-alanyl-D-alanine carboxypeptidase / D-alanyl-D-alanine-endopeptidase (Penicillin-binding protein 4)</fullName>
    </submittedName>
</protein>
<dbReference type="EMBL" id="FOBV01000014">
    <property type="protein sequence ID" value="SEN08449.1"/>
    <property type="molecule type" value="Genomic_DNA"/>
</dbReference>
<feature type="signal peptide" evidence="3">
    <location>
        <begin position="1"/>
        <end position="21"/>
    </location>
</feature>
<dbReference type="Gene3D" id="3.50.80.20">
    <property type="entry name" value="D-Ala-D-Ala carboxypeptidase C, peptidase S13"/>
    <property type="match status" value="1"/>
</dbReference>
<sequence length="490" mass="53891">MVNFRKYISGVAVLASGFFLAQSTVSTVLYSQAYDNQSSSLNLPSPITSMVEKTVLSAKELVDINVNTMMTDPVLKNATWGFVVYDPKTKKVISSYNENTPLVPASTTKLLTTETAMNMLGENYRWNTQLEYSGSIDENGVLNGNLYIVGSGDPSLGTNKGGAWAYRDIVSDFKEGLSREGIKKVNGDIIIQTALFKGNISKLPENVVWLENNNYYLPVGTTREINPANEKLIVKKSTNFSTEKKFFYVSPYNHQMVYADKYDGDAILTTKLPDAPAYLANTFRTTLVKSGIAVTGKVTPKMTDANPESRKLISTYKSPTLSDIIYYTNQHSDNGLAEALLKTVGFQSLGDQTTESGRKVVTEHLKNEGFDMIGLNYIDGSGLSRSNNVTPIAQAKFLTSLMDEKYYKTYLNSLPVGGQSGTLKRMFNGLGNGQVFAKTGTLNKVKTLAGYMKTNTGKTLVFSLMVNNYAGSVDMVKKRMEKILEPALDL</sequence>
<dbReference type="STRING" id="295069.SAMN05421856_11450"/>
<dbReference type="RefSeq" id="WP_090002288.1">
    <property type="nucleotide sequence ID" value="NZ_DAMCDB010000048.1"/>
</dbReference>
<dbReference type="Gene3D" id="3.40.710.10">
    <property type="entry name" value="DD-peptidase/beta-lactamase superfamily"/>
    <property type="match status" value="2"/>
</dbReference>
<dbReference type="InterPro" id="IPR012338">
    <property type="entry name" value="Beta-lactam/transpept-like"/>
</dbReference>
<evidence type="ECO:0000256" key="1">
    <source>
        <dbReference type="ARBA" id="ARBA00006096"/>
    </source>
</evidence>
<keyword evidence="4" id="KW-0645">Protease</keyword>
<dbReference type="PANTHER" id="PTHR30023">
    <property type="entry name" value="D-ALANYL-D-ALANINE CARBOXYPEPTIDASE"/>
    <property type="match status" value="1"/>
</dbReference>
<evidence type="ECO:0000256" key="2">
    <source>
        <dbReference type="ARBA" id="ARBA00022801"/>
    </source>
</evidence>
<dbReference type="AlphaFoldDB" id="A0A1H8DME9"/>
<dbReference type="OrthoDB" id="9802627at2"/>
<keyword evidence="4" id="KW-0121">Carboxypeptidase</keyword>
<gene>
    <name evidence="4" type="ORF">SAMN05421856_11450</name>
</gene>
<dbReference type="PANTHER" id="PTHR30023:SF0">
    <property type="entry name" value="PENICILLIN-SENSITIVE CARBOXYPEPTIDASE A"/>
    <property type="match status" value="1"/>
</dbReference>
<dbReference type="GO" id="GO:0000270">
    <property type="term" value="P:peptidoglycan metabolic process"/>
    <property type="evidence" value="ECO:0007669"/>
    <property type="project" value="TreeGrafter"/>
</dbReference>
<keyword evidence="3" id="KW-0732">Signal</keyword>
<dbReference type="InterPro" id="IPR000667">
    <property type="entry name" value="Peptidase_S13"/>
</dbReference>
<evidence type="ECO:0000256" key="3">
    <source>
        <dbReference type="SAM" id="SignalP"/>
    </source>
</evidence>
<feature type="chain" id="PRO_5011691826" evidence="3">
    <location>
        <begin position="22"/>
        <end position="490"/>
    </location>
</feature>
<dbReference type="SUPFAM" id="SSF56601">
    <property type="entry name" value="beta-lactamase/transpeptidase-like"/>
    <property type="match status" value="1"/>
</dbReference>
<accession>A0A1H8DME9</accession>
<keyword evidence="2" id="KW-0378">Hydrolase</keyword>
<keyword evidence="5" id="KW-1185">Reference proteome</keyword>
<dbReference type="Proteomes" id="UP000199450">
    <property type="component" value="Unassembled WGS sequence"/>
</dbReference>
<evidence type="ECO:0000313" key="5">
    <source>
        <dbReference type="Proteomes" id="UP000199450"/>
    </source>
</evidence>
<dbReference type="Pfam" id="PF02113">
    <property type="entry name" value="Peptidase_S13"/>
    <property type="match status" value="2"/>
</dbReference>
<organism evidence="4 5">
    <name type="scientific">Chryseobacterium taichungense</name>
    <dbReference type="NCBI Taxonomy" id="295069"/>
    <lineage>
        <taxon>Bacteria</taxon>
        <taxon>Pseudomonadati</taxon>
        <taxon>Bacteroidota</taxon>
        <taxon>Flavobacteriia</taxon>
        <taxon>Flavobacteriales</taxon>
        <taxon>Weeksellaceae</taxon>
        <taxon>Chryseobacterium group</taxon>
        <taxon>Chryseobacterium</taxon>
    </lineage>
</organism>
<dbReference type="PRINTS" id="PR00922">
    <property type="entry name" value="DADACBPTASE3"/>
</dbReference>
<evidence type="ECO:0000313" key="4">
    <source>
        <dbReference type="EMBL" id="SEN08449.1"/>
    </source>
</evidence>
<name>A0A1H8DME9_9FLAO</name>
<dbReference type="NCBIfam" id="TIGR00666">
    <property type="entry name" value="PBP4"/>
    <property type="match status" value="1"/>
</dbReference>
<comment type="similarity">
    <text evidence="1">Belongs to the peptidase S13 family.</text>
</comment>